<sequence length="230" mass="24083">MSRRPCVGLTLDREPPGGFARSPWYALRCNYAEAVAAAGGVPLLLPHHPELAAEMLDRLDAVIVTGGAFDVDPALYGAERAAETRAIKPERTAFELALLRAALGRELPLLGICGGAQLLAVALGGGLIQHLPGHEGIPAERAAHPVRIAPATRLAAIVGADDIMVNSTHHQAIGAVPPGLVVNARAADGVVEGVEMPGRVFRLGVQWHPEYRIGTADQALLAALVEAARR</sequence>
<dbReference type="CDD" id="cd01745">
    <property type="entry name" value="GATase1_2"/>
    <property type="match status" value="1"/>
</dbReference>
<dbReference type="Proteomes" id="UP001597296">
    <property type="component" value="Unassembled WGS sequence"/>
</dbReference>
<evidence type="ECO:0000313" key="1">
    <source>
        <dbReference type="EMBL" id="MFD2235308.1"/>
    </source>
</evidence>
<reference evidence="2" key="1">
    <citation type="journal article" date="2019" name="Int. J. Syst. Evol. Microbiol.">
        <title>The Global Catalogue of Microorganisms (GCM) 10K type strain sequencing project: providing services to taxonomists for standard genome sequencing and annotation.</title>
        <authorList>
            <consortium name="The Broad Institute Genomics Platform"/>
            <consortium name="The Broad Institute Genome Sequencing Center for Infectious Disease"/>
            <person name="Wu L."/>
            <person name="Ma J."/>
        </authorList>
    </citation>
    <scope>NUCLEOTIDE SEQUENCE [LARGE SCALE GENOMIC DNA]</scope>
    <source>
        <strain evidence="2">KCTC 15012</strain>
    </source>
</reference>
<dbReference type="PANTHER" id="PTHR43235:SF1">
    <property type="entry name" value="GLUTAMINE AMIDOTRANSFERASE PB2B2.05-RELATED"/>
    <property type="match status" value="1"/>
</dbReference>
<dbReference type="Gene3D" id="3.40.50.880">
    <property type="match status" value="1"/>
</dbReference>
<organism evidence="1 2">
    <name type="scientific">Phaeospirillum tilakii</name>
    <dbReference type="NCBI Taxonomy" id="741673"/>
    <lineage>
        <taxon>Bacteria</taxon>
        <taxon>Pseudomonadati</taxon>
        <taxon>Pseudomonadota</taxon>
        <taxon>Alphaproteobacteria</taxon>
        <taxon>Rhodospirillales</taxon>
        <taxon>Rhodospirillaceae</taxon>
        <taxon>Phaeospirillum</taxon>
    </lineage>
</organism>
<gene>
    <name evidence="1" type="ORF">ACFSNB_15990</name>
</gene>
<dbReference type="Pfam" id="PF07722">
    <property type="entry name" value="Peptidase_C26"/>
    <property type="match status" value="1"/>
</dbReference>
<dbReference type="SUPFAM" id="SSF52317">
    <property type="entry name" value="Class I glutamine amidotransferase-like"/>
    <property type="match status" value="1"/>
</dbReference>
<protein>
    <submittedName>
        <fullName evidence="1">Gamma-glutamyl-gamma-aminobutyrate hydrolase family protein</fullName>
    </submittedName>
</protein>
<name>A0ABW5CEU5_9PROT</name>
<accession>A0ABW5CEU5</accession>
<dbReference type="InterPro" id="IPR044668">
    <property type="entry name" value="PuuD-like"/>
</dbReference>
<keyword evidence="1" id="KW-0378">Hydrolase</keyword>
<evidence type="ECO:0000313" key="2">
    <source>
        <dbReference type="Proteomes" id="UP001597296"/>
    </source>
</evidence>
<proteinExistence type="predicted"/>
<comment type="caution">
    <text evidence="1">The sequence shown here is derived from an EMBL/GenBank/DDBJ whole genome shotgun (WGS) entry which is preliminary data.</text>
</comment>
<dbReference type="InterPro" id="IPR011697">
    <property type="entry name" value="Peptidase_C26"/>
</dbReference>
<dbReference type="PANTHER" id="PTHR43235">
    <property type="entry name" value="GLUTAMINE AMIDOTRANSFERASE PB2B2.05-RELATED"/>
    <property type="match status" value="1"/>
</dbReference>
<dbReference type="EMBL" id="JBHUIY010000042">
    <property type="protein sequence ID" value="MFD2235308.1"/>
    <property type="molecule type" value="Genomic_DNA"/>
</dbReference>
<dbReference type="RefSeq" id="WP_377318367.1">
    <property type="nucleotide sequence ID" value="NZ_JBHUIY010000042.1"/>
</dbReference>
<dbReference type="PROSITE" id="PS51273">
    <property type="entry name" value="GATASE_TYPE_1"/>
    <property type="match status" value="1"/>
</dbReference>
<keyword evidence="2" id="KW-1185">Reference proteome</keyword>
<dbReference type="GO" id="GO:0016787">
    <property type="term" value="F:hydrolase activity"/>
    <property type="evidence" value="ECO:0007669"/>
    <property type="project" value="UniProtKB-KW"/>
</dbReference>
<dbReference type="InterPro" id="IPR029062">
    <property type="entry name" value="Class_I_gatase-like"/>
</dbReference>